<dbReference type="AlphaFoldDB" id="A0A0E3UUQ1"/>
<keyword evidence="2" id="KW-1185">Reference proteome</keyword>
<dbReference type="PATRIC" id="fig|1069640.6.peg.565"/>
<evidence type="ECO:0000313" key="1">
    <source>
        <dbReference type="EMBL" id="AKC95483.1"/>
    </source>
</evidence>
<dbReference type="Proteomes" id="UP000033103">
    <property type="component" value="Chromosome"/>
</dbReference>
<dbReference type="KEGG" id="sns:VC03_02905"/>
<evidence type="ECO:0000313" key="2">
    <source>
        <dbReference type="Proteomes" id="UP000033103"/>
    </source>
</evidence>
<dbReference type="EMBL" id="CP011280">
    <property type="protein sequence ID" value="AKC95483.1"/>
    <property type="molecule type" value="Genomic_DNA"/>
</dbReference>
<dbReference type="STRING" id="187101.VC03_02905"/>
<protein>
    <submittedName>
        <fullName evidence="1">Uncharacterized protein</fullName>
    </submittedName>
</protein>
<organism evidence="1 2">
    <name type="scientific">Sneathia vaginalis</name>
    <dbReference type="NCBI Taxonomy" id="187101"/>
    <lineage>
        <taxon>Bacteria</taxon>
        <taxon>Fusobacteriati</taxon>
        <taxon>Fusobacteriota</taxon>
        <taxon>Fusobacteriia</taxon>
        <taxon>Fusobacteriales</taxon>
        <taxon>Leptotrichiaceae</taxon>
        <taxon>Sneathia</taxon>
    </lineage>
</organism>
<gene>
    <name evidence="1" type="ORF">VC03_02905</name>
</gene>
<dbReference type="HOGENOM" id="CLU_319551_0_0_0"/>
<sequence>MLSTFFYILYERGSLELIKVNEEYMQLTKDEYNNYQHKYKIINLTRNKMNLEPLLISESLRVNRFLRTARGTLTPNNVKLQFEGKQGNQQDFLVKDFLNRYKDFPNMRWKDIITVEFIEEYLIKNQDIIEIIDIFNGKEITIFKGQVREVTRIDTDNRRTIDITIEDNTIKGYENTFSEEKVYENHYISNNNEKDRSILHILSKMIGFIDDELHIADVKFKNGEYITIPLIKCEKGKKIMEEIAEIVRAIYGNIYTLPNGELRITSDLDKSYIEDTKITIGSKDGNYPVLSFIENTEIQPKENKVEVKYNNVVKHERQAVFVLSGQNAVVSEDDAKVKIPKNSEGKEWWKIELNNVVNIERTPQIVAYKIEKITVVKELPPKPKPPKTEKNKVKEYVKTHTLGELSRNEELLDYMYNHKKVLKPATPGRGGSPKDTITGEFIFLEANPKCFIADGNRYRDGTEIIKGLGNIGDLGKKFALFKSCRKVCKSLRVDHDEDDYIYYFDLGEDEIVNNEDTGVLEPQFETKEEYITKEVEYTDYELLWEDNGLNAKLRFNNRNDYDIFIKEFKIYGNPITNFKDNSILYTEIKGIKDYNLKQVTNKYINSKELATEIAKHTYYNECRTYSRVKLQTNNMPFLSLEDIVHLDYNKYKGDYQIIAITQTESYTELLLKLYREYQAYAENFITEIIAKNNKDLLESKVNITKEEKEKISENDKAIKELKTIIEDLKASTNTKLDKIAEQMSAFTSFLEEYKKIEPKLNKIVANFKEVDYMTKNEVLTALQNVTNKKEFDTLFNSKRIKRMIVNNQDLMLAVSKNNNILNVMYDNYKKINSGARQSVSGGKYIILEVSSNNAYSSSYGETRRNGSTLSDWGNYKGKFQYFKNYPNYVDYIRNDTESDDWVYYYDFEI</sequence>
<name>A0A0E3UUQ1_9FUSO</name>
<proteinExistence type="predicted"/>
<accession>A0A0E3UUQ1</accession>
<reference evidence="1 2" key="1">
    <citation type="journal article" date="2012" name="BMC Genomics">
        <title>Genomic sequence analysis and characterization of Sneathia amnii sp. nov.</title>
        <authorList>
            <consortium name="Vaginal Microbiome Consortium (additional members)"/>
            <person name="Harwich M.D.Jr."/>
            <person name="Serrano M.G."/>
            <person name="Fettweis J.M."/>
            <person name="Alves J.M."/>
            <person name="Reimers M.A."/>
            <person name="Buck G.A."/>
            <person name="Jefferson K.K."/>
        </authorList>
    </citation>
    <scope>NUCLEOTIDE SEQUENCE [LARGE SCALE GENOMIC DNA]</scope>
    <source>
        <strain evidence="1 2">SN35</strain>
    </source>
</reference>